<accession>A0A413RQ82</accession>
<dbReference type="RefSeq" id="WP_118766025.1">
    <property type="nucleotide sequence ID" value="NZ_QWKP01000120.1"/>
</dbReference>
<dbReference type="AlphaFoldDB" id="A0A413RQ82"/>
<keyword evidence="3" id="KW-1185">Reference proteome</keyword>
<gene>
    <name evidence="2" type="ORF">D1825_03170</name>
</gene>
<dbReference type="Pfam" id="PF00563">
    <property type="entry name" value="EAL"/>
    <property type="match status" value="1"/>
</dbReference>
<dbReference type="Proteomes" id="UP000283374">
    <property type="component" value="Unassembled WGS sequence"/>
</dbReference>
<dbReference type="OrthoDB" id="9804751at2"/>
<dbReference type="InterPro" id="IPR001633">
    <property type="entry name" value="EAL_dom"/>
</dbReference>
<evidence type="ECO:0000313" key="3">
    <source>
        <dbReference type="Proteomes" id="UP000283374"/>
    </source>
</evidence>
<dbReference type="InterPro" id="IPR035919">
    <property type="entry name" value="EAL_sf"/>
</dbReference>
<sequence length="242" mass="26510">MTPDNADGRYARLAAAVEDAIPDTLRREWEQRALAEPVLVARQGIFSPAGTPVAYQLSFRSPGGQTSSATSWSDTQHDHATAHVLDATFGRADLESVAHGRLLFVRCTRGYLVGDLQVPARPDRLVIEVPYWVDVDREVVAGVRRLRDAGYRIAVPSFVSTAHQRMILPHADFVKIDVRDLDVEGHPVVSLARSYGATLVAEFVETPDLHQHAQELGFGLFQGNLLERAGILDRAGARPVTG</sequence>
<protein>
    <submittedName>
        <fullName evidence="2">EAL domain-containing protein</fullName>
    </submittedName>
</protein>
<feature type="domain" description="EAL" evidence="1">
    <location>
        <begin position="23"/>
        <end position="234"/>
    </location>
</feature>
<dbReference type="Gene3D" id="3.20.20.450">
    <property type="entry name" value="EAL domain"/>
    <property type="match status" value="1"/>
</dbReference>
<dbReference type="SUPFAM" id="SSF141868">
    <property type="entry name" value="EAL domain-like"/>
    <property type="match status" value="1"/>
</dbReference>
<dbReference type="EMBL" id="QWKP01000120">
    <property type="protein sequence ID" value="RHA44068.1"/>
    <property type="molecule type" value="Genomic_DNA"/>
</dbReference>
<evidence type="ECO:0000259" key="1">
    <source>
        <dbReference type="SMART" id="SM00052"/>
    </source>
</evidence>
<organism evidence="2 3">
    <name type="scientific">Cellulomonas rhizosphaerae</name>
    <dbReference type="NCBI Taxonomy" id="2293719"/>
    <lineage>
        <taxon>Bacteria</taxon>
        <taxon>Bacillati</taxon>
        <taxon>Actinomycetota</taxon>
        <taxon>Actinomycetes</taxon>
        <taxon>Micrococcales</taxon>
        <taxon>Cellulomonadaceae</taxon>
        <taxon>Cellulomonas</taxon>
    </lineage>
</organism>
<dbReference type="SMART" id="SM00052">
    <property type="entry name" value="EAL"/>
    <property type="match status" value="1"/>
</dbReference>
<reference evidence="2 3" key="1">
    <citation type="submission" date="2018-08" db="EMBL/GenBank/DDBJ databases">
        <title>Cellulomonas rhizosphaerae sp. nov., a novel actinomycete isolated from soil.</title>
        <authorList>
            <person name="Tian Y."/>
        </authorList>
    </citation>
    <scope>NUCLEOTIDE SEQUENCE [LARGE SCALE GENOMIC DNA]</scope>
    <source>
        <strain evidence="2 3">NEAU-TCZ24</strain>
    </source>
</reference>
<name>A0A413RQ82_9CELL</name>
<proteinExistence type="predicted"/>
<evidence type="ECO:0000313" key="2">
    <source>
        <dbReference type="EMBL" id="RHA44068.1"/>
    </source>
</evidence>
<comment type="caution">
    <text evidence="2">The sequence shown here is derived from an EMBL/GenBank/DDBJ whole genome shotgun (WGS) entry which is preliminary data.</text>
</comment>